<dbReference type="PANTHER" id="PTHR42738">
    <property type="entry name" value="HYDROXYMETHYLGLUTARYL-COA LYASE"/>
    <property type="match status" value="1"/>
</dbReference>
<evidence type="ECO:0000256" key="2">
    <source>
        <dbReference type="ARBA" id="ARBA00022723"/>
    </source>
</evidence>
<reference evidence="6" key="1">
    <citation type="journal article" date="2021" name="Front. Microbiol.">
        <title>Comprehensive Comparative Genomics and Phenotyping of Methylobacterium Species.</title>
        <authorList>
            <person name="Alessa O."/>
            <person name="Ogura Y."/>
            <person name="Fujitani Y."/>
            <person name="Takami H."/>
            <person name="Hayashi T."/>
            <person name="Sahin N."/>
            <person name="Tani A."/>
        </authorList>
    </citation>
    <scope>NUCLEOTIDE SEQUENCE</scope>
    <source>
        <strain evidence="6">KCTC 52305</strain>
    </source>
</reference>
<dbReference type="PROSITE" id="PS50991">
    <property type="entry name" value="PYR_CT"/>
    <property type="match status" value="1"/>
</dbReference>
<organism evidence="6 7">
    <name type="scientific">Methylobacterium crusticola</name>
    <dbReference type="NCBI Taxonomy" id="1697972"/>
    <lineage>
        <taxon>Bacteria</taxon>
        <taxon>Pseudomonadati</taxon>
        <taxon>Pseudomonadota</taxon>
        <taxon>Alphaproteobacteria</taxon>
        <taxon>Hyphomicrobiales</taxon>
        <taxon>Methylobacteriaceae</taxon>
        <taxon>Methylobacterium</taxon>
    </lineage>
</organism>
<evidence type="ECO:0000313" key="6">
    <source>
        <dbReference type="EMBL" id="GJD52139.1"/>
    </source>
</evidence>
<dbReference type="Proteomes" id="UP001055167">
    <property type="component" value="Unassembled WGS sequence"/>
</dbReference>
<accession>A0ABQ4R3V9</accession>
<evidence type="ECO:0000259" key="5">
    <source>
        <dbReference type="PROSITE" id="PS50991"/>
    </source>
</evidence>
<name>A0ABQ4R3V9_9HYPH</name>
<evidence type="ECO:0000256" key="1">
    <source>
        <dbReference type="ARBA" id="ARBA00009405"/>
    </source>
</evidence>
<dbReference type="RefSeq" id="WP_238313895.1">
    <property type="nucleotide sequence ID" value="NZ_BPQH01000017.1"/>
</dbReference>
<feature type="domain" description="Pyruvate carboxyltransferase" evidence="5">
    <location>
        <begin position="16"/>
        <end position="283"/>
    </location>
</feature>
<dbReference type="SUPFAM" id="SSF51569">
    <property type="entry name" value="Aldolase"/>
    <property type="match status" value="1"/>
</dbReference>
<dbReference type="EMBL" id="BPQH01000017">
    <property type="protein sequence ID" value="GJD52139.1"/>
    <property type="molecule type" value="Genomic_DNA"/>
</dbReference>
<dbReference type="Pfam" id="PF00682">
    <property type="entry name" value="HMGL-like"/>
    <property type="match status" value="1"/>
</dbReference>
<feature type="region of interest" description="Disordered" evidence="4">
    <location>
        <begin position="304"/>
        <end position="326"/>
    </location>
</feature>
<comment type="similarity">
    <text evidence="1">Belongs to the HMG-CoA lyase family.</text>
</comment>
<evidence type="ECO:0000313" key="7">
    <source>
        <dbReference type="Proteomes" id="UP001055167"/>
    </source>
</evidence>
<protein>
    <submittedName>
        <fullName evidence="6">(R)-citramalyl-CoA lyase</fullName>
    </submittedName>
</protein>
<evidence type="ECO:0000256" key="4">
    <source>
        <dbReference type="SAM" id="MobiDB-lite"/>
    </source>
</evidence>
<dbReference type="GO" id="GO:0016829">
    <property type="term" value="F:lyase activity"/>
    <property type="evidence" value="ECO:0007669"/>
    <property type="project" value="UniProtKB-KW"/>
</dbReference>
<reference evidence="6" key="2">
    <citation type="submission" date="2021-08" db="EMBL/GenBank/DDBJ databases">
        <authorList>
            <person name="Tani A."/>
            <person name="Ola A."/>
            <person name="Ogura Y."/>
            <person name="Katsura K."/>
            <person name="Hayashi T."/>
        </authorList>
    </citation>
    <scope>NUCLEOTIDE SEQUENCE</scope>
    <source>
        <strain evidence="6">KCTC 52305</strain>
    </source>
</reference>
<dbReference type="NCBIfam" id="NF004283">
    <property type="entry name" value="PRK05692.1"/>
    <property type="match status" value="1"/>
</dbReference>
<dbReference type="PANTHER" id="PTHR42738:SF7">
    <property type="entry name" value="HYDROXYMETHYLGLUTARYL-COA LYASE"/>
    <property type="match status" value="1"/>
</dbReference>
<evidence type="ECO:0000256" key="3">
    <source>
        <dbReference type="ARBA" id="ARBA00023239"/>
    </source>
</evidence>
<keyword evidence="7" id="KW-1185">Reference proteome</keyword>
<dbReference type="InterPro" id="IPR000891">
    <property type="entry name" value="PYR_CT"/>
</dbReference>
<keyword evidence="3 6" id="KW-0456">Lyase</keyword>
<gene>
    <name evidence="6" type="primary">ccl</name>
    <name evidence="6" type="ORF">OPKNFCMD_4901</name>
</gene>
<dbReference type="Gene3D" id="3.20.20.70">
    <property type="entry name" value="Aldolase class I"/>
    <property type="match status" value="1"/>
</dbReference>
<dbReference type="InterPro" id="IPR013785">
    <property type="entry name" value="Aldolase_TIM"/>
</dbReference>
<sequence length="326" mass="33101">MSPAAPARGPVLPGRVTLVEVGPRDGLQNEARRLATDDKLALIRRLAAAGITRIEATSFVHPGRVPQMADAEAVMAGVPRDRGVAYAGLVLNPRGAERAVAAGCDEIGSVVVATESFSLRNQGRSVADTLADWARIAAIARGAGRRLTVTIAAAFGCPFEGLVDPARVVALAEAALAAGPDEIALADTIGVAVPTQVVDLFHRLRAVAGAVPLRAHFHNTRNTGYANAYAALTAGVSALDASAGGIGGCPFAPAATGNVATEDLIYLLDGLGVRTGVDGPAVAALAPWLEDALGHPVPGQLGRAGFSTVVPRADPRPPDGLEPGPS</sequence>
<proteinExistence type="inferred from homology"/>
<comment type="caution">
    <text evidence="6">The sequence shown here is derived from an EMBL/GenBank/DDBJ whole genome shotgun (WGS) entry which is preliminary data.</text>
</comment>
<keyword evidence="2" id="KW-0479">Metal-binding</keyword>
<dbReference type="InterPro" id="IPR043594">
    <property type="entry name" value="HMGL"/>
</dbReference>
<dbReference type="CDD" id="cd07938">
    <property type="entry name" value="DRE_TIM_HMGL"/>
    <property type="match status" value="1"/>
</dbReference>